<evidence type="ECO:0000256" key="1">
    <source>
        <dbReference type="ARBA" id="ARBA00010296"/>
    </source>
</evidence>
<keyword evidence="2" id="KW-1003">Cell membrane</keyword>
<name>A0ABW3H3H2_9SPHN</name>
<comment type="similarity">
    <text evidence="1">Belongs to the EcnA/EcnB lipoprotein family.</text>
</comment>
<dbReference type="EMBL" id="JBHTJG010000002">
    <property type="protein sequence ID" value="MFD0945702.1"/>
    <property type="molecule type" value="Genomic_DNA"/>
</dbReference>
<evidence type="ECO:0000256" key="2">
    <source>
        <dbReference type="ARBA" id="ARBA00022475"/>
    </source>
</evidence>
<keyword evidence="8" id="KW-1185">Reference proteome</keyword>
<dbReference type="InterPro" id="IPR012556">
    <property type="entry name" value="Entericidin"/>
</dbReference>
<dbReference type="PROSITE" id="PS51257">
    <property type="entry name" value="PROKAR_LIPOPROTEIN"/>
    <property type="match status" value="1"/>
</dbReference>
<dbReference type="Pfam" id="PF08085">
    <property type="entry name" value="Entericidin"/>
    <property type="match status" value="1"/>
</dbReference>
<evidence type="ECO:0000256" key="3">
    <source>
        <dbReference type="ARBA" id="ARBA00022729"/>
    </source>
</evidence>
<evidence type="ECO:0000313" key="7">
    <source>
        <dbReference type="EMBL" id="MFD0945702.1"/>
    </source>
</evidence>
<reference evidence="8" key="1">
    <citation type="journal article" date="2019" name="Int. J. Syst. Evol. Microbiol.">
        <title>The Global Catalogue of Microorganisms (GCM) 10K type strain sequencing project: providing services to taxonomists for standard genome sequencing and annotation.</title>
        <authorList>
            <consortium name="The Broad Institute Genomics Platform"/>
            <consortium name="The Broad Institute Genome Sequencing Center for Infectious Disease"/>
            <person name="Wu L."/>
            <person name="Ma J."/>
        </authorList>
    </citation>
    <scope>NUCLEOTIDE SEQUENCE [LARGE SCALE GENOMIC DNA]</scope>
    <source>
        <strain evidence="8">CCUG 62982</strain>
    </source>
</reference>
<protein>
    <submittedName>
        <fullName evidence="7">Entericidin A/B family lipoprotein</fullName>
    </submittedName>
</protein>
<keyword evidence="5" id="KW-0564">Palmitate</keyword>
<accession>A0ABW3H3H2</accession>
<gene>
    <name evidence="7" type="ORF">ACFQ1E_05065</name>
</gene>
<evidence type="ECO:0000256" key="6">
    <source>
        <dbReference type="ARBA" id="ARBA00023288"/>
    </source>
</evidence>
<comment type="caution">
    <text evidence="7">The sequence shown here is derived from an EMBL/GenBank/DDBJ whole genome shotgun (WGS) entry which is preliminary data.</text>
</comment>
<keyword evidence="3" id="KW-0732">Signal</keyword>
<keyword evidence="6 7" id="KW-0449">Lipoprotein</keyword>
<evidence type="ECO:0000256" key="4">
    <source>
        <dbReference type="ARBA" id="ARBA00023136"/>
    </source>
</evidence>
<dbReference type="Proteomes" id="UP001596977">
    <property type="component" value="Unassembled WGS sequence"/>
</dbReference>
<evidence type="ECO:0000313" key="8">
    <source>
        <dbReference type="Proteomes" id="UP001596977"/>
    </source>
</evidence>
<dbReference type="RefSeq" id="WP_264943492.1">
    <property type="nucleotide sequence ID" value="NZ_JAPDRA010000002.1"/>
</dbReference>
<keyword evidence="4" id="KW-0472">Membrane</keyword>
<proteinExistence type="inferred from homology"/>
<evidence type="ECO:0000256" key="5">
    <source>
        <dbReference type="ARBA" id="ARBA00023139"/>
    </source>
</evidence>
<sequence>MRKYLGIAMLAGTLMLAGCNTISGVGKDVRSAGDAVSDAAEGAK</sequence>
<organism evidence="7 8">
    <name type="scientific">Sphingomonas canadensis</name>
    <dbReference type="NCBI Taxonomy" id="1219257"/>
    <lineage>
        <taxon>Bacteria</taxon>
        <taxon>Pseudomonadati</taxon>
        <taxon>Pseudomonadota</taxon>
        <taxon>Alphaproteobacteria</taxon>
        <taxon>Sphingomonadales</taxon>
        <taxon>Sphingomonadaceae</taxon>
        <taxon>Sphingomonas</taxon>
    </lineage>
</organism>